<dbReference type="EMBL" id="CAXAMM010022024">
    <property type="protein sequence ID" value="CAK9051041.1"/>
    <property type="molecule type" value="Genomic_DNA"/>
</dbReference>
<comment type="caution">
    <text evidence="2">The sequence shown here is derived from an EMBL/GenBank/DDBJ whole genome shotgun (WGS) entry which is preliminary data.</text>
</comment>
<evidence type="ECO:0000256" key="1">
    <source>
        <dbReference type="SAM" id="Phobius"/>
    </source>
</evidence>
<reference evidence="2 3" key="1">
    <citation type="submission" date="2024-02" db="EMBL/GenBank/DDBJ databases">
        <authorList>
            <person name="Chen Y."/>
            <person name="Shah S."/>
            <person name="Dougan E. K."/>
            <person name="Thang M."/>
            <person name="Chan C."/>
        </authorList>
    </citation>
    <scope>NUCLEOTIDE SEQUENCE [LARGE SCALE GENOMIC DNA]</scope>
</reference>
<feature type="transmembrane region" description="Helical" evidence="1">
    <location>
        <begin position="116"/>
        <end position="135"/>
    </location>
</feature>
<dbReference type="Proteomes" id="UP001642464">
    <property type="component" value="Unassembled WGS sequence"/>
</dbReference>
<keyword evidence="1" id="KW-1133">Transmembrane helix</keyword>
<gene>
    <name evidence="2" type="ORF">SCF082_LOCUS28069</name>
</gene>
<keyword evidence="3" id="KW-1185">Reference proteome</keyword>
<organism evidence="2 3">
    <name type="scientific">Durusdinium trenchii</name>
    <dbReference type="NCBI Taxonomy" id="1381693"/>
    <lineage>
        <taxon>Eukaryota</taxon>
        <taxon>Sar</taxon>
        <taxon>Alveolata</taxon>
        <taxon>Dinophyceae</taxon>
        <taxon>Suessiales</taxon>
        <taxon>Symbiodiniaceae</taxon>
        <taxon>Durusdinium</taxon>
    </lineage>
</organism>
<feature type="non-terminal residue" evidence="2">
    <location>
        <position position="1"/>
    </location>
</feature>
<keyword evidence="1" id="KW-0812">Transmembrane</keyword>
<keyword evidence="1" id="KW-0472">Membrane</keyword>
<protein>
    <submittedName>
        <fullName evidence="2">Uncharacterized protein</fullName>
    </submittedName>
</protein>
<sequence length="140" mass="15770">VAWLLLPVSGLLIMAGRRMWCAWTAAVWAMSIWTRPPRVRPLAESVFVNWSIEQRRSPRACHAPFPSGRCFSMRLAANGEEKEVQPRREFGLQVAQDVAVWMLLAFATANTPLGPYLIYAGALAVGFAVCYQIYLRTRSQ</sequence>
<proteinExistence type="predicted"/>
<evidence type="ECO:0000313" key="2">
    <source>
        <dbReference type="EMBL" id="CAK9051041.1"/>
    </source>
</evidence>
<evidence type="ECO:0000313" key="3">
    <source>
        <dbReference type="Proteomes" id="UP001642464"/>
    </source>
</evidence>
<accession>A0ABP0MHU3</accession>
<name>A0ABP0MHU3_9DINO</name>